<evidence type="ECO:0000256" key="2">
    <source>
        <dbReference type="ARBA" id="ARBA00023136"/>
    </source>
</evidence>
<evidence type="ECO:0000313" key="6">
    <source>
        <dbReference type="EMBL" id="KWT64168.1"/>
    </source>
</evidence>
<dbReference type="PRINTS" id="PR01021">
    <property type="entry name" value="OMPADOMAIN"/>
</dbReference>
<keyword evidence="3" id="KW-0998">Cell outer membrane</keyword>
<name>A0A125NTP9_HYPSL</name>
<keyword evidence="7" id="KW-1185">Reference proteome</keyword>
<dbReference type="InterPro" id="IPR006665">
    <property type="entry name" value="OmpA-like"/>
</dbReference>
<protein>
    <recommendedName>
        <fullName evidence="5">OmpA-like domain-containing protein</fullName>
    </recommendedName>
</protein>
<feature type="domain" description="OmpA-like" evidence="5">
    <location>
        <begin position="225"/>
        <end position="342"/>
    </location>
</feature>
<dbReference type="InterPro" id="IPR050330">
    <property type="entry name" value="Bact_OuterMem_StrucFunc"/>
</dbReference>
<evidence type="ECO:0000256" key="3">
    <source>
        <dbReference type="ARBA" id="ARBA00023237"/>
    </source>
</evidence>
<dbReference type="PATRIC" id="fig|121290.4.peg.1793"/>
<dbReference type="Proteomes" id="UP000059074">
    <property type="component" value="Unassembled WGS sequence"/>
</dbReference>
<dbReference type="STRING" id="121290.APY04_3432"/>
<dbReference type="SUPFAM" id="SSF103088">
    <property type="entry name" value="OmpA-like"/>
    <property type="match status" value="1"/>
</dbReference>
<evidence type="ECO:0000313" key="7">
    <source>
        <dbReference type="Proteomes" id="UP000059074"/>
    </source>
</evidence>
<sequence length="396" mass="42154">MGKYGKESPQTLGNDQRDFSGLSVGGMMVRLAFANSRCGFVAACFGVAVAALAPVAPASAEPSQTGTGYSSFSDEQRARELYLDGIEKLQAGHDDVARRMFESVVLQFPETGSAQRAQNELSRLVDSAIHSVAEFPAIARAGTAPNYPEDAVAPMEGASLETGAFDAHGHSLHARYDAAAVAVTGEITTGSLPLPVAQQAPKNLYQGFRPTPAWDQEVRRNASIQTRMRLEAGDRVFFSAGSAELGSRARMALAAQALWLKRWHEFEATISGYADEPGSDEDNVALSVKRATAVRQRLIDEGVEPSRLAVAPHGRSGRVAMCSDAGCQAQNRRAITVVFVAGTHARLGLTPPPIATAARIVEDDASAVHYENRDERPAAADGHDNSALVRQVGVSR</sequence>
<dbReference type="PROSITE" id="PS51123">
    <property type="entry name" value="OMPA_2"/>
    <property type="match status" value="1"/>
</dbReference>
<proteinExistence type="predicted"/>
<comment type="subcellular location">
    <subcellularLocation>
        <location evidence="1">Cell outer membrane</location>
    </subcellularLocation>
</comment>
<dbReference type="PANTHER" id="PTHR30329">
    <property type="entry name" value="STATOR ELEMENT OF FLAGELLAR MOTOR COMPLEX"/>
    <property type="match status" value="1"/>
</dbReference>
<reference evidence="6 7" key="1">
    <citation type="submission" date="2015-10" db="EMBL/GenBank/DDBJ databases">
        <title>Transcriptomic analysis of a linuron degrading triple-species bacterial consortium.</title>
        <authorList>
            <person name="Albers P."/>
        </authorList>
    </citation>
    <scope>NUCLEOTIDE SEQUENCE [LARGE SCALE GENOMIC DNA]</scope>
    <source>
        <strain evidence="6 7">WDL6</strain>
    </source>
</reference>
<accession>A0A125NTP9</accession>
<dbReference type="GO" id="GO:0009279">
    <property type="term" value="C:cell outer membrane"/>
    <property type="evidence" value="ECO:0007669"/>
    <property type="project" value="UniProtKB-SubCell"/>
</dbReference>
<evidence type="ECO:0000259" key="5">
    <source>
        <dbReference type="PROSITE" id="PS51123"/>
    </source>
</evidence>
<gene>
    <name evidence="6" type="ORF">APY04_3432</name>
</gene>
<dbReference type="CDD" id="cd07185">
    <property type="entry name" value="OmpA_C-like"/>
    <property type="match status" value="1"/>
</dbReference>
<organism evidence="6 7">
    <name type="scientific">Hyphomicrobium sulfonivorans</name>
    <dbReference type="NCBI Taxonomy" id="121290"/>
    <lineage>
        <taxon>Bacteria</taxon>
        <taxon>Pseudomonadati</taxon>
        <taxon>Pseudomonadota</taxon>
        <taxon>Alphaproteobacteria</taxon>
        <taxon>Hyphomicrobiales</taxon>
        <taxon>Hyphomicrobiaceae</taxon>
        <taxon>Hyphomicrobium</taxon>
    </lineage>
</organism>
<dbReference type="PANTHER" id="PTHR30329:SF21">
    <property type="entry name" value="LIPOPROTEIN YIAD-RELATED"/>
    <property type="match status" value="1"/>
</dbReference>
<comment type="caution">
    <text evidence="6">The sequence shown here is derived from an EMBL/GenBank/DDBJ whole genome shotgun (WGS) entry which is preliminary data.</text>
</comment>
<dbReference type="InterPro" id="IPR036737">
    <property type="entry name" value="OmpA-like_sf"/>
</dbReference>
<dbReference type="RefSeq" id="WP_068465085.1">
    <property type="nucleotide sequence ID" value="NZ_LMTR01000094.1"/>
</dbReference>
<dbReference type="Gene3D" id="3.30.1330.60">
    <property type="entry name" value="OmpA-like domain"/>
    <property type="match status" value="1"/>
</dbReference>
<evidence type="ECO:0000256" key="1">
    <source>
        <dbReference type="ARBA" id="ARBA00004442"/>
    </source>
</evidence>
<dbReference type="InterPro" id="IPR006664">
    <property type="entry name" value="OMP_bac"/>
</dbReference>
<dbReference type="Pfam" id="PF00691">
    <property type="entry name" value="OmpA"/>
    <property type="match status" value="1"/>
</dbReference>
<keyword evidence="2 4" id="KW-0472">Membrane</keyword>
<dbReference type="AlphaFoldDB" id="A0A125NTP9"/>
<evidence type="ECO:0000256" key="4">
    <source>
        <dbReference type="PROSITE-ProRule" id="PRU00473"/>
    </source>
</evidence>
<dbReference type="EMBL" id="LMTR01000094">
    <property type="protein sequence ID" value="KWT64168.1"/>
    <property type="molecule type" value="Genomic_DNA"/>
</dbReference>